<dbReference type="PRINTS" id="PR00359">
    <property type="entry name" value="BP450"/>
</dbReference>
<comment type="similarity">
    <text evidence="1 2">Belongs to the cytochrome P450 family.</text>
</comment>
<keyword evidence="2" id="KW-0479">Metal-binding</keyword>
<keyword evidence="2" id="KW-0408">Iron</keyword>
<dbReference type="Gene3D" id="1.10.630.10">
    <property type="entry name" value="Cytochrome P450"/>
    <property type="match status" value="1"/>
</dbReference>
<name>A0ABW3MC79_9PSEU</name>
<organism evidence="3 4">
    <name type="scientific">Kibdelosporangium lantanae</name>
    <dbReference type="NCBI Taxonomy" id="1497396"/>
    <lineage>
        <taxon>Bacteria</taxon>
        <taxon>Bacillati</taxon>
        <taxon>Actinomycetota</taxon>
        <taxon>Actinomycetes</taxon>
        <taxon>Pseudonocardiales</taxon>
        <taxon>Pseudonocardiaceae</taxon>
        <taxon>Kibdelosporangium</taxon>
    </lineage>
</organism>
<evidence type="ECO:0000256" key="1">
    <source>
        <dbReference type="ARBA" id="ARBA00010617"/>
    </source>
</evidence>
<dbReference type="InterPro" id="IPR036396">
    <property type="entry name" value="Cyt_P450_sf"/>
</dbReference>
<dbReference type="SUPFAM" id="SSF48264">
    <property type="entry name" value="Cytochrome P450"/>
    <property type="match status" value="1"/>
</dbReference>
<dbReference type="PRINTS" id="PR00385">
    <property type="entry name" value="P450"/>
</dbReference>
<keyword evidence="2" id="KW-0349">Heme</keyword>
<evidence type="ECO:0000256" key="2">
    <source>
        <dbReference type="RuleBase" id="RU000461"/>
    </source>
</evidence>
<gene>
    <name evidence="3" type="ORF">ACFQ1S_17895</name>
</gene>
<dbReference type="PROSITE" id="PS00086">
    <property type="entry name" value="CYTOCHROME_P450"/>
    <property type="match status" value="1"/>
</dbReference>
<accession>A0ABW3MC79</accession>
<keyword evidence="2" id="KW-0560">Oxidoreductase</keyword>
<dbReference type="EMBL" id="JBHTIS010001003">
    <property type="protein sequence ID" value="MFD1047285.1"/>
    <property type="molecule type" value="Genomic_DNA"/>
</dbReference>
<evidence type="ECO:0000313" key="3">
    <source>
        <dbReference type="EMBL" id="MFD1047285.1"/>
    </source>
</evidence>
<dbReference type="InterPro" id="IPR001128">
    <property type="entry name" value="Cyt_P450"/>
</dbReference>
<reference evidence="4" key="1">
    <citation type="journal article" date="2019" name="Int. J. Syst. Evol. Microbiol.">
        <title>The Global Catalogue of Microorganisms (GCM) 10K type strain sequencing project: providing services to taxonomists for standard genome sequencing and annotation.</title>
        <authorList>
            <consortium name="The Broad Institute Genomics Platform"/>
            <consortium name="The Broad Institute Genome Sequencing Center for Infectious Disease"/>
            <person name="Wu L."/>
            <person name="Ma J."/>
        </authorList>
    </citation>
    <scope>NUCLEOTIDE SEQUENCE [LARGE SCALE GENOMIC DNA]</scope>
    <source>
        <strain evidence="4">JCM 31486</strain>
    </source>
</reference>
<comment type="caution">
    <text evidence="3">The sequence shown here is derived from an EMBL/GenBank/DDBJ whole genome shotgun (WGS) entry which is preliminary data.</text>
</comment>
<keyword evidence="4" id="KW-1185">Reference proteome</keyword>
<dbReference type="InterPro" id="IPR017972">
    <property type="entry name" value="Cyt_P450_CS"/>
</dbReference>
<dbReference type="PANTHER" id="PTHR46696:SF6">
    <property type="entry name" value="P450, PUTATIVE (EUROFUNG)-RELATED"/>
    <property type="match status" value="1"/>
</dbReference>
<protein>
    <submittedName>
        <fullName evidence="3">Cytochrome P450</fullName>
    </submittedName>
</protein>
<dbReference type="PANTHER" id="PTHR46696">
    <property type="entry name" value="P450, PUTATIVE (EUROFUNG)-RELATED"/>
    <property type="match status" value="1"/>
</dbReference>
<dbReference type="Pfam" id="PF00067">
    <property type="entry name" value="p450"/>
    <property type="match status" value="1"/>
</dbReference>
<evidence type="ECO:0000313" key="4">
    <source>
        <dbReference type="Proteomes" id="UP001597045"/>
    </source>
</evidence>
<proteinExistence type="inferred from homology"/>
<dbReference type="InterPro" id="IPR002397">
    <property type="entry name" value="Cyt_P450_B"/>
</dbReference>
<sequence>MSQPTLPIHMRRNYFDPVPELAELRAEQPISRVATPWGLDVWLVTRYEDVRAVFGEGARFDADAIGISAADINLSHSEIRRLLQPDFTARRVIQLKPRIEKHVAEHLDLLARSDKPADFIETVAKPLPLQLIFELLGLPVETQPEFYRLNSLRLTNTADPQAQADAAAQCRAQMMELVAENRRNPNDGMLGRMVVNHGAEIDDDTITKLVDLILLSGYESTTSMLGLGVLLLLRNPEQIPLVQDELTVNQAVEEMLRYLTPGHSARPRVATEDIVIGGTTIPKGDVVLCSLHAANRDPEFVSNPDNVDLSRTQNAHLTFGYGIRRCIGAPLAQVEMSTVYRETFRRFPDLRLAVPFDQVQFQSAMVTYSVTALPVTW</sequence>
<keyword evidence="2" id="KW-0503">Monooxygenase</keyword>
<dbReference type="Proteomes" id="UP001597045">
    <property type="component" value="Unassembled WGS sequence"/>
</dbReference>